<evidence type="ECO:0000313" key="6">
    <source>
        <dbReference type="EMBL" id="KAA8910611.1"/>
    </source>
</evidence>
<comment type="subcellular location">
    <subcellularLocation>
        <location evidence="4">Membrane</location>
        <topology evidence="4">Peripheral membrane protein</topology>
    </subcellularLocation>
</comment>
<evidence type="ECO:0000256" key="3">
    <source>
        <dbReference type="ARBA" id="ARBA00022927"/>
    </source>
</evidence>
<name>A0A5J5F2W7_9PEZI</name>
<keyword evidence="3 4" id="KW-0653">Protein transport</keyword>
<dbReference type="GO" id="GO:0035494">
    <property type="term" value="P:SNARE complex disassembly"/>
    <property type="evidence" value="ECO:0007669"/>
    <property type="project" value="TreeGrafter"/>
</dbReference>
<keyword evidence="2 4" id="KW-0813">Transport</keyword>
<organism evidence="6 7">
    <name type="scientific">Sphaerosporella brunnea</name>
    <dbReference type="NCBI Taxonomy" id="1250544"/>
    <lineage>
        <taxon>Eukaryota</taxon>
        <taxon>Fungi</taxon>
        <taxon>Dikarya</taxon>
        <taxon>Ascomycota</taxon>
        <taxon>Pezizomycotina</taxon>
        <taxon>Pezizomycetes</taxon>
        <taxon>Pezizales</taxon>
        <taxon>Pyronemataceae</taxon>
        <taxon>Sphaerosporella</taxon>
    </lineage>
</organism>
<dbReference type="Gene3D" id="1.25.40.10">
    <property type="entry name" value="Tetratricopeptide repeat domain"/>
    <property type="match status" value="1"/>
</dbReference>
<evidence type="ECO:0000256" key="5">
    <source>
        <dbReference type="SAM" id="MobiDB-lite"/>
    </source>
</evidence>
<evidence type="ECO:0000256" key="2">
    <source>
        <dbReference type="ARBA" id="ARBA00022448"/>
    </source>
</evidence>
<dbReference type="GO" id="GO:0006886">
    <property type="term" value="P:intracellular protein transport"/>
    <property type="evidence" value="ECO:0007669"/>
    <property type="project" value="UniProtKB-UniRule"/>
</dbReference>
<protein>
    <submittedName>
        <fullName evidence="6">Vesicular-fusion protein sec17</fullName>
    </submittedName>
</protein>
<dbReference type="CDD" id="cd15832">
    <property type="entry name" value="SNAP"/>
    <property type="match status" value="1"/>
</dbReference>
<dbReference type="GO" id="GO:0019905">
    <property type="term" value="F:syntaxin binding"/>
    <property type="evidence" value="ECO:0007669"/>
    <property type="project" value="TreeGrafter"/>
</dbReference>
<keyword evidence="4" id="KW-0472">Membrane</keyword>
<accession>A0A5J5F2W7</accession>
<dbReference type="AlphaFoldDB" id="A0A5J5F2W7"/>
<dbReference type="InterPro" id="IPR011990">
    <property type="entry name" value="TPR-like_helical_dom_sf"/>
</dbReference>
<dbReference type="GO" id="GO:0005774">
    <property type="term" value="C:vacuolar membrane"/>
    <property type="evidence" value="ECO:0007669"/>
    <property type="project" value="TreeGrafter"/>
</dbReference>
<dbReference type="GO" id="GO:0005483">
    <property type="term" value="F:soluble NSF attachment protein activity"/>
    <property type="evidence" value="ECO:0007669"/>
    <property type="project" value="TreeGrafter"/>
</dbReference>
<evidence type="ECO:0000256" key="4">
    <source>
        <dbReference type="RuleBase" id="RU367013"/>
    </source>
</evidence>
<dbReference type="Pfam" id="PF14938">
    <property type="entry name" value="SNAP"/>
    <property type="match status" value="1"/>
</dbReference>
<reference evidence="6 7" key="1">
    <citation type="submission" date="2019-09" db="EMBL/GenBank/DDBJ databases">
        <title>Draft genome of the ectomycorrhizal ascomycete Sphaerosporella brunnea.</title>
        <authorList>
            <consortium name="DOE Joint Genome Institute"/>
            <person name="Benucci G.M."/>
            <person name="Marozzi G."/>
            <person name="Antonielli L."/>
            <person name="Sanchez S."/>
            <person name="Marco P."/>
            <person name="Wang X."/>
            <person name="Falini L.B."/>
            <person name="Barry K."/>
            <person name="Haridas S."/>
            <person name="Lipzen A."/>
            <person name="Labutti K."/>
            <person name="Grigoriev I.V."/>
            <person name="Murat C."/>
            <person name="Martin F."/>
            <person name="Albertini E."/>
            <person name="Donnini D."/>
            <person name="Bonito G."/>
        </authorList>
    </citation>
    <scope>NUCLEOTIDE SEQUENCE [LARGE SCALE GENOMIC DNA]</scope>
    <source>
        <strain evidence="6 7">Sb_GMNB300</strain>
    </source>
</reference>
<dbReference type="EMBL" id="VXIS01000044">
    <property type="protein sequence ID" value="KAA8910611.1"/>
    <property type="molecule type" value="Genomic_DNA"/>
</dbReference>
<dbReference type="PANTHER" id="PTHR13768:SF8">
    <property type="entry name" value="ALPHA-SOLUBLE NSF ATTACHMENT PROTEIN"/>
    <property type="match status" value="1"/>
</dbReference>
<comment type="caution">
    <text evidence="6">The sequence shown here is derived from an EMBL/GenBank/DDBJ whole genome shotgun (WGS) entry which is preliminary data.</text>
</comment>
<dbReference type="FunCoup" id="A0A5J5F2W7">
    <property type="interactions" value="963"/>
</dbReference>
<dbReference type="PANTHER" id="PTHR13768">
    <property type="entry name" value="SOLUBLE NSF ATTACHMENT PROTEIN SNAP"/>
    <property type="match status" value="1"/>
</dbReference>
<keyword evidence="7" id="KW-1185">Reference proteome</keyword>
<sequence length="322" mass="35352">MEDPAAILKKAESLEKSARGGFNLFGSRKEKLEDCANEYVRAANGFKARQSYDQAARILERAAQLQTEIGEPDDAANSLVQASQCYTAKPDLLPEDATSAARLLKGAIIHYTSKGNFRRAASWEEKLAEILEKAGDAAGAVEAYEQAGTWYKVEGSAQMANKMFLKVADNAALAGDYRRAVDRYEEVAKSSASNNLMKWSLKEYFFKAAICHLCTGDVATTKRALQSYVEIDMNFPNQREYILLQNLIGAIESGDAEGFSEHLFQYSQVSELDKWKVQLFLHIKNTQIQAARPPPAVAATGWSPDAPPPQGPVGDDGEVDLS</sequence>
<evidence type="ECO:0000313" key="7">
    <source>
        <dbReference type="Proteomes" id="UP000326924"/>
    </source>
</evidence>
<dbReference type="Proteomes" id="UP000326924">
    <property type="component" value="Unassembled WGS sequence"/>
</dbReference>
<dbReference type="PRINTS" id="PR00448">
    <property type="entry name" value="NSFATTACHMNT"/>
</dbReference>
<dbReference type="GO" id="GO:0031201">
    <property type="term" value="C:SNARE complex"/>
    <property type="evidence" value="ECO:0007669"/>
    <property type="project" value="TreeGrafter"/>
</dbReference>
<dbReference type="InterPro" id="IPR000744">
    <property type="entry name" value="NSF_attach"/>
</dbReference>
<dbReference type="InParanoid" id="A0A5J5F2W7"/>
<keyword evidence="4" id="KW-0931">ER-Golgi transport</keyword>
<feature type="region of interest" description="Disordered" evidence="5">
    <location>
        <begin position="294"/>
        <end position="322"/>
    </location>
</feature>
<proteinExistence type="inferred from homology"/>
<gene>
    <name evidence="6" type="ORF">FN846DRAFT_888286</name>
</gene>
<evidence type="ECO:0000256" key="1">
    <source>
        <dbReference type="ARBA" id="ARBA00010050"/>
    </source>
</evidence>
<dbReference type="SUPFAM" id="SSF48452">
    <property type="entry name" value="TPR-like"/>
    <property type="match status" value="1"/>
</dbReference>
<comment type="function">
    <text evidence="4">Required for vesicular transport between the endoplasmic reticulum and the Golgi apparatus.</text>
</comment>
<dbReference type="OrthoDB" id="9984275at2759"/>
<comment type="similarity">
    <text evidence="1 4">Belongs to the SNAP family.</text>
</comment>